<dbReference type="Pfam" id="PF07586">
    <property type="entry name" value="HXXSHH"/>
    <property type="match status" value="1"/>
</dbReference>
<dbReference type="EMBL" id="JACHXU010000005">
    <property type="protein sequence ID" value="MBB3206031.1"/>
    <property type="molecule type" value="Genomic_DNA"/>
</dbReference>
<organism evidence="1 2">
    <name type="scientific">Aporhodopirellula rubra</name>
    <dbReference type="NCBI Taxonomy" id="980271"/>
    <lineage>
        <taxon>Bacteria</taxon>
        <taxon>Pseudomonadati</taxon>
        <taxon>Planctomycetota</taxon>
        <taxon>Planctomycetia</taxon>
        <taxon>Pirellulales</taxon>
        <taxon>Pirellulaceae</taxon>
        <taxon>Aporhodopirellula</taxon>
    </lineage>
</organism>
<gene>
    <name evidence="1" type="ORF">FHS27_001839</name>
</gene>
<accession>A0A7W5H5N7</accession>
<evidence type="ECO:0008006" key="3">
    <source>
        <dbReference type="Google" id="ProtNLM"/>
    </source>
</evidence>
<proteinExistence type="predicted"/>
<keyword evidence="2" id="KW-1185">Reference proteome</keyword>
<evidence type="ECO:0000313" key="1">
    <source>
        <dbReference type="EMBL" id="MBB3206031.1"/>
    </source>
</evidence>
<dbReference type="RefSeq" id="WP_184304197.1">
    <property type="nucleotide sequence ID" value="NZ_JACHXU010000005.1"/>
</dbReference>
<comment type="caution">
    <text evidence="1">The sequence shown here is derived from an EMBL/GenBank/DDBJ whole genome shotgun (WGS) entry which is preliminary data.</text>
</comment>
<protein>
    <recommendedName>
        <fullName evidence="3">Secreted protein containing DUF1552</fullName>
    </recommendedName>
</protein>
<evidence type="ECO:0000313" key="2">
    <source>
        <dbReference type="Proteomes" id="UP000536179"/>
    </source>
</evidence>
<reference evidence="1 2" key="1">
    <citation type="submission" date="2020-08" db="EMBL/GenBank/DDBJ databases">
        <title>Genomic Encyclopedia of Type Strains, Phase III (KMG-III): the genomes of soil and plant-associated and newly described type strains.</title>
        <authorList>
            <person name="Whitman W."/>
        </authorList>
    </citation>
    <scope>NUCLEOTIDE SEQUENCE [LARGE SCALE GENOMIC DNA]</scope>
    <source>
        <strain evidence="1 2">CECT 8075</strain>
    </source>
</reference>
<name>A0A7W5H5N7_9BACT</name>
<sequence length="427" mass="47666">MPFSRRSILQGFGGAIALPKLESIAQAAEKPSAGSQSHRPAGTLRFLVVGNPLGMHPPNFFPKDFGRDYTMSRTLQPLEWAKDRFTVFSHTDHGMKSGHGRELAFLSGVLPETSHAFPEKNMSIDQLIARHIGSDVRYPSIHASLQTGIRMVWNANGVELKPFTDPQRLFEHLFLNLSEQEKRHQLTTIQRNGSILDAVREQFAGVKAKAGVADRERLDQFGTSIRELENRLKTREEWVGRDKPEFDISHHLEGEASIINRYNAMFDMVAYAFQTDLTRVATIAFPNELGYTDVNGVNRGYHACTHNGKDEQVVSELVAIESFQIEQLSRFMKRLDEIDEPNANGSMLDHTVILFGSGMGYGGTHSNRNLPILVAGGGFKHLGHVDTRSAAGKNMPLCNLYVTLMQRFGIERDSFNLSTGSFSLDHA</sequence>
<dbReference type="InterPro" id="IPR011447">
    <property type="entry name" value="DUF1552"/>
</dbReference>
<dbReference type="Proteomes" id="UP000536179">
    <property type="component" value="Unassembled WGS sequence"/>
</dbReference>
<dbReference type="AlphaFoldDB" id="A0A7W5H5N7"/>